<organism evidence="1 2">
    <name type="scientific">Effrenium voratum</name>
    <dbReference type="NCBI Taxonomy" id="2562239"/>
    <lineage>
        <taxon>Eukaryota</taxon>
        <taxon>Sar</taxon>
        <taxon>Alveolata</taxon>
        <taxon>Dinophyceae</taxon>
        <taxon>Suessiales</taxon>
        <taxon>Symbiodiniaceae</taxon>
        <taxon>Effrenium</taxon>
    </lineage>
</organism>
<protein>
    <submittedName>
        <fullName evidence="1">Uncharacterized protein</fullName>
    </submittedName>
</protein>
<sequence>KYFRKDCFPELSLREALAWLLAVAESSPELMRSLGAPEGLDACRDVLAGGTVPAPEQRAREAAGLRPWAACGEG</sequence>
<reference evidence="1" key="1">
    <citation type="submission" date="2023-08" db="EMBL/GenBank/DDBJ databases">
        <authorList>
            <person name="Chen Y."/>
            <person name="Shah S."/>
            <person name="Dougan E. K."/>
            <person name="Thang M."/>
            <person name="Chan C."/>
        </authorList>
    </citation>
    <scope>NUCLEOTIDE SEQUENCE</scope>
</reference>
<name>A0AA36INR1_9DINO</name>
<feature type="non-terminal residue" evidence="1">
    <location>
        <position position="74"/>
    </location>
</feature>
<keyword evidence="2" id="KW-1185">Reference proteome</keyword>
<accession>A0AA36INR1</accession>
<evidence type="ECO:0000313" key="2">
    <source>
        <dbReference type="Proteomes" id="UP001178507"/>
    </source>
</evidence>
<dbReference type="Proteomes" id="UP001178507">
    <property type="component" value="Unassembled WGS sequence"/>
</dbReference>
<evidence type="ECO:0000313" key="1">
    <source>
        <dbReference type="EMBL" id="CAJ1389843.1"/>
    </source>
</evidence>
<dbReference type="EMBL" id="CAUJNA010001946">
    <property type="protein sequence ID" value="CAJ1389843.1"/>
    <property type="molecule type" value="Genomic_DNA"/>
</dbReference>
<dbReference type="AlphaFoldDB" id="A0AA36INR1"/>
<proteinExistence type="predicted"/>
<comment type="caution">
    <text evidence="1">The sequence shown here is derived from an EMBL/GenBank/DDBJ whole genome shotgun (WGS) entry which is preliminary data.</text>
</comment>
<gene>
    <name evidence="1" type="ORF">EVOR1521_LOCUS15383</name>
</gene>